<geneLocation type="plasmid" evidence="1 2">
    <name>unnamed1</name>
</geneLocation>
<name>A0ABY7XJQ3_9BACL</name>
<reference evidence="1 2" key="1">
    <citation type="submission" date="2023-02" db="EMBL/GenBank/DDBJ databases">
        <title>Pathogen: clinical or host-associated sample.</title>
        <authorList>
            <person name="Hergert J."/>
            <person name="Casey R."/>
            <person name="Wagner J."/>
            <person name="Young E.L."/>
            <person name="Oakeson K.F."/>
        </authorList>
    </citation>
    <scope>NUCLEOTIDE SEQUENCE [LARGE SCALE GENOMIC DNA]</scope>
    <source>
        <strain evidence="1 2">2022CK-00829</strain>
        <plasmid evidence="1 2">unnamed1</plasmid>
    </source>
</reference>
<proteinExistence type="predicted"/>
<keyword evidence="1" id="KW-0614">Plasmid</keyword>
<evidence type="ECO:0000313" key="2">
    <source>
        <dbReference type="Proteomes" id="UP001221519"/>
    </source>
</evidence>
<sequence length="823" mass="93605">MSNYLDQFLSTLPQTQKQKLMELLELKQREGYIKSDTEFQAELERLLKVLDSVNATPTFQGRHQTGKTDSKSYNSNLEEIAFDLSTLFEASNQIDSLMDDNQRLSRSMLSDIRKKIYALNAEVEKQALIMKNTDGFVEGVHEQFKAPQYTETSESSLAILRKDRYGQYLNNKYSAEIVSDSLQLASFETIDQLKNPYGRKLASIQVLNRIGTVATNNNHPISNAIDGSQETFWAEVILADDVITQNISDLWTHDYEGYEMDGAMCELEIRLNGITTVSEISLDPYASYPLEIVAIHGYESSDYAGKTYKLVTPNHENPHQRSKKSVGQMTFQFPSVDVAKIRILLRQENYVKENYLVNVDEQNNMELWNKIAGSAELMQLGTDAIADQREPGETIAEFDKKNQLTGWSQYLTALQEWAEKQGDKAKSVLSAAKSAMEQVRMGNYQNPMMLALRSISANTNQATVDEGTLSQQYIAANKLSYLYGLYNVSITGRKYLQRSIYVSQGLPVSGNVKRMSLVTEEKHHDMDLENGDKARITDVEYYISYKKNPEPTAWHPIMPADKDYVRGELLLGSSVGGDDYLLQNTINFSFRFPVISKDTVAVRRDGVPIGGDQYVITDDGKRIGIRQSFYSASSIYTVDYKPVSEAYYVDVDAETVQPMQYINLQGETGEYFNGVNANNTITLQHTPYVYRSEIFNYDSQNDRYTQDSSQLSMDKLYYPVIVRVGGAEYKNITDYASGTYDKNRLQNENDGRNFAQIGNTLYFPISTFDGELKDIVVDYYYLTTDVRLKAILRRNSAGYESVTPSVYSWSIRCQTYDQEVRDE</sequence>
<organism evidence="1 2">
    <name type="scientific">Paenibacillus urinalis</name>
    <dbReference type="NCBI Taxonomy" id="521520"/>
    <lineage>
        <taxon>Bacteria</taxon>
        <taxon>Bacillati</taxon>
        <taxon>Bacillota</taxon>
        <taxon>Bacilli</taxon>
        <taxon>Bacillales</taxon>
        <taxon>Paenibacillaceae</taxon>
        <taxon>Paenibacillus</taxon>
    </lineage>
</organism>
<evidence type="ECO:0000313" key="1">
    <source>
        <dbReference type="EMBL" id="WDI05095.1"/>
    </source>
</evidence>
<evidence type="ECO:0008006" key="3">
    <source>
        <dbReference type="Google" id="ProtNLM"/>
    </source>
</evidence>
<dbReference type="EMBL" id="CP118109">
    <property type="protein sequence ID" value="WDI05095.1"/>
    <property type="molecule type" value="Genomic_DNA"/>
</dbReference>
<dbReference type="RefSeq" id="WP_274338689.1">
    <property type="nucleotide sequence ID" value="NZ_CP118109.1"/>
</dbReference>
<gene>
    <name evidence="1" type="ORF">PUW25_26355</name>
</gene>
<protein>
    <recommendedName>
        <fullName evidence="3">F5/8 type C domain-containing protein</fullName>
    </recommendedName>
</protein>
<accession>A0ABY7XJQ3</accession>
<dbReference type="Gene3D" id="2.60.120.260">
    <property type="entry name" value="Galactose-binding domain-like"/>
    <property type="match status" value="1"/>
</dbReference>
<dbReference type="Proteomes" id="UP001221519">
    <property type="component" value="Plasmid unnamed1"/>
</dbReference>
<keyword evidence="2" id="KW-1185">Reference proteome</keyword>